<gene>
    <name evidence="2" type="ORF">MNBD_GAMMA09-3444</name>
</gene>
<sequence>MTNNLHYFGISGLFIGVIAIIIAIFQGDIRAAVEPLQPTDNARLKELVVDAGKLLIKQKILGIKEKQSAPDEIITETHNWVQFIYIGLGILAIILGVISWINKEHIRLSGAAISLGLIAVAWQYVLIAVVIAVIILILSNAGA</sequence>
<feature type="transmembrane region" description="Helical" evidence="1">
    <location>
        <begin position="7"/>
        <end position="25"/>
    </location>
</feature>
<keyword evidence="1" id="KW-1133">Transmembrane helix</keyword>
<name>A0A3B0XPZ5_9ZZZZ</name>
<keyword evidence="1" id="KW-0812">Transmembrane</keyword>
<keyword evidence="1" id="KW-0472">Membrane</keyword>
<evidence type="ECO:0008006" key="3">
    <source>
        <dbReference type="Google" id="ProtNLM"/>
    </source>
</evidence>
<feature type="transmembrane region" description="Helical" evidence="1">
    <location>
        <begin position="80"/>
        <end position="101"/>
    </location>
</feature>
<evidence type="ECO:0000313" key="2">
    <source>
        <dbReference type="EMBL" id="VAW66193.1"/>
    </source>
</evidence>
<proteinExistence type="predicted"/>
<reference evidence="2" key="1">
    <citation type="submission" date="2018-06" db="EMBL/GenBank/DDBJ databases">
        <authorList>
            <person name="Zhirakovskaya E."/>
        </authorList>
    </citation>
    <scope>NUCLEOTIDE SEQUENCE</scope>
</reference>
<evidence type="ECO:0000256" key="1">
    <source>
        <dbReference type="SAM" id="Phobius"/>
    </source>
</evidence>
<organism evidence="2">
    <name type="scientific">hydrothermal vent metagenome</name>
    <dbReference type="NCBI Taxonomy" id="652676"/>
    <lineage>
        <taxon>unclassified sequences</taxon>
        <taxon>metagenomes</taxon>
        <taxon>ecological metagenomes</taxon>
    </lineage>
</organism>
<dbReference type="AlphaFoldDB" id="A0A3B0XPZ5"/>
<accession>A0A3B0XPZ5</accession>
<feature type="transmembrane region" description="Helical" evidence="1">
    <location>
        <begin position="113"/>
        <end position="138"/>
    </location>
</feature>
<dbReference type="EMBL" id="UOFI01000074">
    <property type="protein sequence ID" value="VAW66193.1"/>
    <property type="molecule type" value="Genomic_DNA"/>
</dbReference>
<protein>
    <recommendedName>
        <fullName evidence="3">Inner membrane protein</fullName>
    </recommendedName>
</protein>